<evidence type="ECO:0000256" key="3">
    <source>
        <dbReference type="ARBA" id="ARBA00022452"/>
    </source>
</evidence>
<sequence>MKKYLFTFMTLFWAGLALAQDRVISGRVTSTDDGSSIPGVSILVKGTSVGSTSDTEGNYRINVPTGANTLVFSFVGLLPEEVAIGNRSVINVELRSDIKALSEVVVVGYGTQQRRDVTGSVGTIKGEGIKDMAIPSFDKFLQGQVAGVQASVPSGMLGQPARIRIRGTNSISNSSDPLYVVDGLPYISGDQGGNTTNNPLGDINPNDIESVEVLKDGSATAIYGSRAANGVILITTKRGKLGAPRLTYDGWMAVSQPSKYFDLMNADEFIAITNEKLANANPSLPAAAFPTLNPETGEAYDTDWQRVILRNGFQHNHALSFSGATAQTNYYFSLGFTDMEGNINANNQRRFTFRSKLDQKAFNDKLTFGMNMAVSHTTNTGLNTGTNALSGNVAGAIYAFPNVPVKWPDGSYNLSSDLGSLGPGANTRAIFGNYTNQGFILENNIYKNQSLNLTGNTFIDLEVLEGLHVRSMIGINYLNGEDYMFTHPGHGDGRGVNGRIQQYNLPSFRYNWQNTLSYNKTLGESNLGVVVGLEHQKTRTRWFLAHGTNLSSIYFGENENIISGSLTNQFVGGTASERAFSSVFARANYSLKDRYLLTATVRNDKISSLPHGNQSALLPGVSVGWRISEEDFFKGASGLEFISELKLRGGWAKVGNVEIGNYPYAGIFAAAQYGDWSGLRFNQVGNSNLSFETSNKTNFGLDLSLLSNRISFTAEYFKNDIDNLILQAPTPPSLGIPANQIAQNVGAMYNKGWEFSLTSTNIQAGGFAWRSNFNVTFIKNEVLRLVNDINSAYHVTREGEPIGSFFGYQYHGVNPANGNPIFEKADGSLVQQRVGATTFAVYDPANPAVTNVNAPALTFADKRILGRSNPTWFGGFNNTFTYNNFDLNVFFTYSGGNKVYNVTRQEQLVNQVFGNGGRELLNRWTGEGQVTDVPRLAFLSDANVNQTGHTNSRFLENGSFLRAQNIGLGYTLPSNLRNRIKSNSFRVYAQIQNAFVITKYTGLDPELNSSVTTNQQPGLDNRTNPIPRVYTVGLNLGF</sequence>
<dbReference type="InterPro" id="IPR023996">
    <property type="entry name" value="TonB-dep_OMP_SusC/RagA"/>
</dbReference>
<dbReference type="AlphaFoldDB" id="A0A840TW12"/>
<keyword evidence="7 8" id="KW-0998">Cell outer membrane</keyword>
<dbReference type="InterPro" id="IPR037066">
    <property type="entry name" value="Plug_dom_sf"/>
</dbReference>
<organism evidence="13 14">
    <name type="scientific">Rhabdobacter roseus</name>
    <dbReference type="NCBI Taxonomy" id="1655419"/>
    <lineage>
        <taxon>Bacteria</taxon>
        <taxon>Pseudomonadati</taxon>
        <taxon>Bacteroidota</taxon>
        <taxon>Cytophagia</taxon>
        <taxon>Cytophagales</taxon>
        <taxon>Cytophagaceae</taxon>
        <taxon>Rhabdobacter</taxon>
    </lineage>
</organism>
<dbReference type="InterPro" id="IPR039426">
    <property type="entry name" value="TonB-dep_rcpt-like"/>
</dbReference>
<feature type="signal peptide" evidence="10">
    <location>
        <begin position="1"/>
        <end position="19"/>
    </location>
</feature>
<feature type="domain" description="TonB-dependent receptor plug" evidence="12">
    <location>
        <begin position="114"/>
        <end position="231"/>
    </location>
</feature>
<keyword evidence="10" id="KW-0732">Signal</keyword>
<keyword evidence="3 8" id="KW-1134">Transmembrane beta strand</keyword>
<dbReference type="Gene3D" id="2.40.170.20">
    <property type="entry name" value="TonB-dependent receptor, beta-barrel domain"/>
    <property type="match status" value="1"/>
</dbReference>
<dbReference type="SUPFAM" id="SSF49464">
    <property type="entry name" value="Carboxypeptidase regulatory domain-like"/>
    <property type="match status" value="1"/>
</dbReference>
<dbReference type="RefSeq" id="WP_184173541.1">
    <property type="nucleotide sequence ID" value="NZ_JACHGF010000002.1"/>
</dbReference>
<dbReference type="PROSITE" id="PS52016">
    <property type="entry name" value="TONB_DEPENDENT_REC_3"/>
    <property type="match status" value="1"/>
</dbReference>
<evidence type="ECO:0000256" key="2">
    <source>
        <dbReference type="ARBA" id="ARBA00022448"/>
    </source>
</evidence>
<evidence type="ECO:0000256" key="10">
    <source>
        <dbReference type="SAM" id="SignalP"/>
    </source>
</evidence>
<accession>A0A840TW12</accession>
<dbReference type="GO" id="GO:0009279">
    <property type="term" value="C:cell outer membrane"/>
    <property type="evidence" value="ECO:0007669"/>
    <property type="project" value="UniProtKB-SubCell"/>
</dbReference>
<keyword evidence="2 8" id="KW-0813">Transport</keyword>
<evidence type="ECO:0000256" key="9">
    <source>
        <dbReference type="RuleBase" id="RU003357"/>
    </source>
</evidence>
<dbReference type="InterPro" id="IPR008969">
    <property type="entry name" value="CarboxyPept-like_regulatory"/>
</dbReference>
<dbReference type="Pfam" id="PF07715">
    <property type="entry name" value="Plug"/>
    <property type="match status" value="1"/>
</dbReference>
<feature type="domain" description="TonB-dependent receptor-like beta-barrel" evidence="11">
    <location>
        <begin position="418"/>
        <end position="786"/>
    </location>
</feature>
<dbReference type="InterPro" id="IPR012910">
    <property type="entry name" value="Plug_dom"/>
</dbReference>
<dbReference type="Proteomes" id="UP000557307">
    <property type="component" value="Unassembled WGS sequence"/>
</dbReference>
<keyword evidence="14" id="KW-1185">Reference proteome</keyword>
<evidence type="ECO:0000256" key="6">
    <source>
        <dbReference type="ARBA" id="ARBA00023136"/>
    </source>
</evidence>
<dbReference type="InterPro" id="IPR000531">
    <property type="entry name" value="Beta-barrel_TonB"/>
</dbReference>
<gene>
    <name evidence="13" type="ORF">HNQ92_001955</name>
</gene>
<dbReference type="InterPro" id="IPR036942">
    <property type="entry name" value="Beta-barrel_TonB_sf"/>
</dbReference>
<proteinExistence type="inferred from homology"/>
<dbReference type="Pfam" id="PF13715">
    <property type="entry name" value="CarbopepD_reg_2"/>
    <property type="match status" value="1"/>
</dbReference>
<keyword evidence="5 9" id="KW-0798">TonB box</keyword>
<dbReference type="InterPro" id="IPR023997">
    <property type="entry name" value="TonB-dep_OMP_SusC/RagA_CS"/>
</dbReference>
<evidence type="ECO:0000256" key="8">
    <source>
        <dbReference type="PROSITE-ProRule" id="PRU01360"/>
    </source>
</evidence>
<keyword evidence="4 8" id="KW-0812">Transmembrane</keyword>
<evidence type="ECO:0000313" key="14">
    <source>
        <dbReference type="Proteomes" id="UP000557307"/>
    </source>
</evidence>
<dbReference type="Pfam" id="PF00593">
    <property type="entry name" value="TonB_dep_Rec_b-barrel"/>
    <property type="match status" value="1"/>
</dbReference>
<dbReference type="EMBL" id="JACHGF010000002">
    <property type="protein sequence ID" value="MBB5283829.1"/>
    <property type="molecule type" value="Genomic_DNA"/>
</dbReference>
<evidence type="ECO:0000259" key="11">
    <source>
        <dbReference type="Pfam" id="PF00593"/>
    </source>
</evidence>
<dbReference type="SUPFAM" id="SSF56935">
    <property type="entry name" value="Porins"/>
    <property type="match status" value="1"/>
</dbReference>
<evidence type="ECO:0000313" key="13">
    <source>
        <dbReference type="EMBL" id="MBB5283829.1"/>
    </source>
</evidence>
<comment type="subcellular location">
    <subcellularLocation>
        <location evidence="1 8">Cell outer membrane</location>
        <topology evidence="1 8">Multi-pass membrane protein</topology>
    </subcellularLocation>
</comment>
<evidence type="ECO:0000256" key="4">
    <source>
        <dbReference type="ARBA" id="ARBA00022692"/>
    </source>
</evidence>
<comment type="caution">
    <text evidence="13">The sequence shown here is derived from an EMBL/GenBank/DDBJ whole genome shotgun (WGS) entry which is preliminary data.</text>
</comment>
<evidence type="ECO:0000256" key="7">
    <source>
        <dbReference type="ARBA" id="ARBA00023237"/>
    </source>
</evidence>
<keyword evidence="6 8" id="KW-0472">Membrane</keyword>
<protein>
    <submittedName>
        <fullName evidence="13">TonB-linked SusC/RagA family outer membrane protein</fullName>
    </submittedName>
</protein>
<name>A0A840TW12_9BACT</name>
<evidence type="ECO:0000256" key="5">
    <source>
        <dbReference type="ARBA" id="ARBA00023077"/>
    </source>
</evidence>
<reference evidence="13 14" key="1">
    <citation type="submission" date="2020-08" db="EMBL/GenBank/DDBJ databases">
        <title>Genomic Encyclopedia of Type Strains, Phase IV (KMG-IV): sequencing the most valuable type-strain genomes for metagenomic binning, comparative biology and taxonomic classification.</title>
        <authorList>
            <person name="Goeker M."/>
        </authorList>
    </citation>
    <scope>NUCLEOTIDE SEQUENCE [LARGE SCALE GENOMIC DNA]</scope>
    <source>
        <strain evidence="13 14">DSM 105074</strain>
    </source>
</reference>
<comment type="similarity">
    <text evidence="8 9">Belongs to the TonB-dependent receptor family.</text>
</comment>
<dbReference type="NCBIfam" id="TIGR04057">
    <property type="entry name" value="SusC_RagA_signa"/>
    <property type="match status" value="1"/>
</dbReference>
<dbReference type="NCBIfam" id="TIGR04056">
    <property type="entry name" value="OMP_RagA_SusC"/>
    <property type="match status" value="1"/>
</dbReference>
<feature type="chain" id="PRO_5032825021" evidence="10">
    <location>
        <begin position="20"/>
        <end position="1038"/>
    </location>
</feature>
<evidence type="ECO:0000256" key="1">
    <source>
        <dbReference type="ARBA" id="ARBA00004571"/>
    </source>
</evidence>
<evidence type="ECO:0000259" key="12">
    <source>
        <dbReference type="Pfam" id="PF07715"/>
    </source>
</evidence>
<dbReference type="Gene3D" id="2.60.40.1120">
    <property type="entry name" value="Carboxypeptidase-like, regulatory domain"/>
    <property type="match status" value="1"/>
</dbReference>
<dbReference type="Gene3D" id="2.170.130.10">
    <property type="entry name" value="TonB-dependent receptor, plug domain"/>
    <property type="match status" value="1"/>
</dbReference>